<proteinExistence type="predicted"/>
<reference evidence="1 2" key="1">
    <citation type="submission" date="2024-10" db="EMBL/GenBank/DDBJ databases">
        <title>Updated reference genomes for cyclostephanoid diatoms.</title>
        <authorList>
            <person name="Roberts W.R."/>
            <person name="Alverson A.J."/>
        </authorList>
    </citation>
    <scope>NUCLEOTIDE SEQUENCE [LARGE SCALE GENOMIC DNA]</scope>
    <source>
        <strain evidence="1 2">AJA232-27</strain>
    </source>
</reference>
<name>A0ABD3MMD6_9STRA</name>
<dbReference type="AlphaFoldDB" id="A0ABD3MMD6"/>
<keyword evidence="2" id="KW-1185">Reference proteome</keyword>
<sequence length="284" mass="32710">MRSHPLTVHGRMVNAYKMPLCCGRIRAPPSPALVRLCKTLELNATETLHASSIKDLRKAVRAHRQVLWEHQKQGEDIRQEWLSTVAQDRARALGDPDWEHKLTQRLTTNSVQSPKAGEDRIHVPTHDWFYSPLKQELYQYHSGVFEAYPATGNGTFYQHHMLKVFAADVVLFMWRWMRPINGSLLALSPPTTNVWTDVTSQEQIEEHLLERNRRPLLITLRSNNGFSDLSKKVLDGTPIKESELTPEMEQFFQALKQTLQEQARPPVLGEITSSDIQMMFKHAK</sequence>
<evidence type="ECO:0000313" key="1">
    <source>
        <dbReference type="EMBL" id="KAL3765084.1"/>
    </source>
</evidence>
<protein>
    <submittedName>
        <fullName evidence="1">Uncharacterized protein</fullName>
    </submittedName>
</protein>
<comment type="caution">
    <text evidence="1">The sequence shown here is derived from an EMBL/GenBank/DDBJ whole genome shotgun (WGS) entry which is preliminary data.</text>
</comment>
<organism evidence="1 2">
    <name type="scientific">Discostella pseudostelligera</name>
    <dbReference type="NCBI Taxonomy" id="259834"/>
    <lineage>
        <taxon>Eukaryota</taxon>
        <taxon>Sar</taxon>
        <taxon>Stramenopiles</taxon>
        <taxon>Ochrophyta</taxon>
        <taxon>Bacillariophyta</taxon>
        <taxon>Coscinodiscophyceae</taxon>
        <taxon>Thalassiosirophycidae</taxon>
        <taxon>Stephanodiscales</taxon>
        <taxon>Stephanodiscaceae</taxon>
        <taxon>Discostella</taxon>
    </lineage>
</organism>
<accession>A0ABD3MMD6</accession>
<evidence type="ECO:0000313" key="2">
    <source>
        <dbReference type="Proteomes" id="UP001530293"/>
    </source>
</evidence>
<dbReference type="EMBL" id="JALLBG020000099">
    <property type="protein sequence ID" value="KAL3765084.1"/>
    <property type="molecule type" value="Genomic_DNA"/>
</dbReference>
<dbReference type="Proteomes" id="UP001530293">
    <property type="component" value="Unassembled WGS sequence"/>
</dbReference>
<gene>
    <name evidence="1" type="ORF">ACHAWU_009452</name>
</gene>